<sequence length="148" mass="16645">MPSRQNSDQFVRTETGSVLQVIDGISTKQVAKRPMHKSSFQVTRAQVSESQSTTCEPIRRRSLSTPQELSELQVHTCPQQLDPTHTSNKAVPHIWGNCHPSYTQMFKSSFEGLVLFHLSSVILHNVNPDLSLVVRTLPSCTCRCWKLA</sequence>
<dbReference type="AlphaFoldDB" id="A0A8J4WVU6"/>
<organism evidence="1 2">
    <name type="scientific">Paragonimus heterotremus</name>
    <dbReference type="NCBI Taxonomy" id="100268"/>
    <lineage>
        <taxon>Eukaryota</taxon>
        <taxon>Metazoa</taxon>
        <taxon>Spiralia</taxon>
        <taxon>Lophotrochozoa</taxon>
        <taxon>Platyhelminthes</taxon>
        <taxon>Trematoda</taxon>
        <taxon>Digenea</taxon>
        <taxon>Plagiorchiida</taxon>
        <taxon>Troglotremata</taxon>
        <taxon>Troglotrematidae</taxon>
        <taxon>Paragonimus</taxon>
    </lineage>
</organism>
<gene>
    <name evidence="1" type="ORF">PHET_07149</name>
</gene>
<comment type="caution">
    <text evidence="1">The sequence shown here is derived from an EMBL/GenBank/DDBJ whole genome shotgun (WGS) entry which is preliminary data.</text>
</comment>
<protein>
    <submittedName>
        <fullName evidence="1">Uncharacterized protein</fullName>
    </submittedName>
</protein>
<evidence type="ECO:0000313" key="2">
    <source>
        <dbReference type="Proteomes" id="UP000748531"/>
    </source>
</evidence>
<keyword evidence="2" id="KW-1185">Reference proteome</keyword>
<evidence type="ECO:0000313" key="1">
    <source>
        <dbReference type="EMBL" id="KAF5398962.1"/>
    </source>
</evidence>
<accession>A0A8J4WVU6</accession>
<proteinExistence type="predicted"/>
<dbReference type="Proteomes" id="UP000748531">
    <property type="component" value="Unassembled WGS sequence"/>
</dbReference>
<reference evidence="1" key="1">
    <citation type="submission" date="2019-05" db="EMBL/GenBank/DDBJ databases">
        <title>Annotation for the trematode Paragonimus heterotremus.</title>
        <authorList>
            <person name="Choi Y.-J."/>
        </authorList>
    </citation>
    <scope>NUCLEOTIDE SEQUENCE</scope>
    <source>
        <strain evidence="1">LC</strain>
    </source>
</reference>
<name>A0A8J4WVU6_9TREM</name>
<dbReference type="EMBL" id="LUCH01004480">
    <property type="protein sequence ID" value="KAF5398962.1"/>
    <property type="molecule type" value="Genomic_DNA"/>
</dbReference>